<evidence type="ECO:0000313" key="1">
    <source>
        <dbReference type="EMBL" id="MFC5465002.1"/>
    </source>
</evidence>
<proteinExistence type="predicted"/>
<comment type="caution">
    <text evidence="1">The sequence shown here is derived from an EMBL/GenBank/DDBJ whole genome shotgun (WGS) entry which is preliminary data.</text>
</comment>
<dbReference type="EMBL" id="JBHSMC010000013">
    <property type="protein sequence ID" value="MFC5465002.1"/>
    <property type="molecule type" value="Genomic_DNA"/>
</dbReference>
<dbReference type="RefSeq" id="WP_382350708.1">
    <property type="nucleotide sequence ID" value="NZ_JBHSMC010000013.1"/>
</dbReference>
<keyword evidence="2" id="KW-1185">Reference proteome</keyword>
<protein>
    <recommendedName>
        <fullName evidence="3">DUF4367 domain-containing protein</fullName>
    </recommendedName>
</protein>
<accession>A0ABW0LJ55</accession>
<organism evidence="1 2">
    <name type="scientific">Lederbergia graminis</name>
    <dbReference type="NCBI Taxonomy" id="735518"/>
    <lineage>
        <taxon>Bacteria</taxon>
        <taxon>Bacillati</taxon>
        <taxon>Bacillota</taxon>
        <taxon>Bacilli</taxon>
        <taxon>Bacillales</taxon>
        <taxon>Bacillaceae</taxon>
        <taxon>Lederbergia</taxon>
    </lineage>
</organism>
<dbReference type="Proteomes" id="UP001596147">
    <property type="component" value="Unassembled WGS sequence"/>
</dbReference>
<reference evidence="2" key="1">
    <citation type="journal article" date="2019" name="Int. J. Syst. Evol. Microbiol.">
        <title>The Global Catalogue of Microorganisms (GCM) 10K type strain sequencing project: providing services to taxonomists for standard genome sequencing and annotation.</title>
        <authorList>
            <consortium name="The Broad Institute Genomics Platform"/>
            <consortium name="The Broad Institute Genome Sequencing Center for Infectious Disease"/>
            <person name="Wu L."/>
            <person name="Ma J."/>
        </authorList>
    </citation>
    <scope>NUCLEOTIDE SEQUENCE [LARGE SCALE GENOMIC DNA]</scope>
    <source>
        <strain evidence="2">CGMCC 1.12237</strain>
    </source>
</reference>
<evidence type="ECO:0000313" key="2">
    <source>
        <dbReference type="Proteomes" id="UP001596147"/>
    </source>
</evidence>
<evidence type="ECO:0008006" key="3">
    <source>
        <dbReference type="Google" id="ProtNLM"/>
    </source>
</evidence>
<sequence length="172" mass="19885">MTKKKLIILFIGFSLFLGGWQSVKASKQSSVEKDYYDLGYKSVSKAIKETESYYQTNLHLPSKLPPLTFTHSFGRFNKENESLEIEYLNEEKHFNYIINVIPAKKGEKLLSSTDTKISLKDGTQAYYTLSRMDEKNLIIFMFKKNNWTYILSIEEDLISKPLTTLVDIADSL</sequence>
<gene>
    <name evidence="1" type="ORF">ACFPM4_09575</name>
</gene>
<name>A0ABW0LJ55_9BACI</name>